<evidence type="ECO:0000313" key="3">
    <source>
        <dbReference type="Proteomes" id="UP000663720"/>
    </source>
</evidence>
<organism evidence="2 3">
    <name type="scientific">Desulfonema limicola</name>
    <dbReference type="NCBI Taxonomy" id="45656"/>
    <lineage>
        <taxon>Bacteria</taxon>
        <taxon>Pseudomonadati</taxon>
        <taxon>Thermodesulfobacteriota</taxon>
        <taxon>Desulfobacteria</taxon>
        <taxon>Desulfobacterales</taxon>
        <taxon>Desulfococcaceae</taxon>
        <taxon>Desulfonema</taxon>
    </lineage>
</organism>
<dbReference type="EMBL" id="CP061799">
    <property type="protein sequence ID" value="QTA81550.1"/>
    <property type="molecule type" value="Genomic_DNA"/>
</dbReference>
<dbReference type="InterPro" id="IPR012547">
    <property type="entry name" value="PDDEXK_9"/>
</dbReference>
<dbReference type="PANTHER" id="PTHR34825:SF1">
    <property type="entry name" value="AAA-ATPASE-LIKE DOMAIN-CONTAINING PROTEIN"/>
    <property type="match status" value="1"/>
</dbReference>
<evidence type="ECO:0000259" key="1">
    <source>
        <dbReference type="Pfam" id="PF09820"/>
    </source>
</evidence>
<name>A0A975BA46_9BACT</name>
<evidence type="ECO:0000313" key="2">
    <source>
        <dbReference type="EMBL" id="QTA81550.1"/>
    </source>
</evidence>
<dbReference type="PANTHER" id="PTHR34825">
    <property type="entry name" value="CONSERVED PROTEIN, WITH A WEAK D-GALACTARATE DEHYDRATASE/ALTRONATE HYDROLASE DOMAIN"/>
    <property type="match status" value="1"/>
</dbReference>
<protein>
    <submittedName>
        <fullName evidence="2">AAA ATPase-like domain-containing protein</fullName>
    </submittedName>
</protein>
<feature type="domain" description="AAA-ATPase-like" evidence="1">
    <location>
        <begin position="8"/>
        <end position="210"/>
    </location>
</feature>
<gene>
    <name evidence="2" type="ORF">dnl_38880</name>
</gene>
<reference evidence="2" key="1">
    <citation type="journal article" date="2021" name="Microb. Physiol.">
        <title>Proteogenomic Insights into the Physiology of Marine, Sulfate-Reducing, Filamentous Desulfonema limicola and Desulfonema magnum.</title>
        <authorList>
            <person name="Schnaars V."/>
            <person name="Wohlbrand L."/>
            <person name="Scheve S."/>
            <person name="Hinrichs C."/>
            <person name="Reinhardt R."/>
            <person name="Rabus R."/>
        </authorList>
    </citation>
    <scope>NUCLEOTIDE SEQUENCE</scope>
    <source>
        <strain evidence="2">5ac10</strain>
    </source>
</reference>
<dbReference type="Pfam" id="PF09820">
    <property type="entry name" value="AAA-ATPase_like"/>
    <property type="match status" value="1"/>
</dbReference>
<proteinExistence type="predicted"/>
<dbReference type="InterPro" id="IPR018631">
    <property type="entry name" value="AAA-ATPase-like_dom"/>
</dbReference>
<accession>A0A975BA46</accession>
<dbReference type="Proteomes" id="UP000663720">
    <property type="component" value="Chromosome"/>
</dbReference>
<dbReference type="Pfam" id="PF08011">
    <property type="entry name" value="PDDEXK_9"/>
    <property type="match status" value="1"/>
</dbReference>
<dbReference type="RefSeq" id="WP_207687573.1">
    <property type="nucleotide sequence ID" value="NZ_CP061799.1"/>
</dbReference>
<keyword evidence="3" id="KW-1185">Reference proteome</keyword>
<dbReference type="AlphaFoldDB" id="A0A975BA46"/>
<sequence length="541" mass="63517">MNSKYLGVGIQDFEKMIKGNFIYVDKTEFIYEMTKMLQGFYFLARPRRFGKSLLVSTLEHFFKGEKELFKDLMIGRSDWVWKEYPVVKIDFNSITFETPDQLQENLILYVRQLSENNGIQNTYYSLKESFGALITGLFQKYKEPVAVLVDEYDKPLIDYMGKGEDKHRIAKGNRDKLKQFFGVLKGSDVSACLRFVFITGISKFARVSIFSDLNNLDDISMNKEYSTLLGYTHEEMQTCFAAYIQKVSKDENVPDQELIAKIRNWYNGYRFTTADKHVYNPFSVIKFFKTGEFKNYWFETGTPSFLIKLIKKKNYPVPDIESMKLPEELFTVYDIDHLQLEPLLFQTGYITIKNYEYELYTMEYPNREVKTSFLAYILNDFVRLEGSRFAGVYKLLQLYLKEKKIEIFIESVKSVLGSIPYAQIAGQDEAYYHTVFFLMLSASGVSVHTEVLTSRGRMDIAVEFEDKVYLIELKCNQSSQKAIDQIIEKKYYEKYMQTGADIYLMGINFDTEKRSIYDWQWRELGELLMNPKTKKKVDMTS</sequence>
<dbReference type="KEGG" id="dli:dnl_38880"/>